<gene>
    <name evidence="1" type="ORF">MM171A00678_0010</name>
    <name evidence="2" type="ORF">MM171B01174_0005</name>
</gene>
<dbReference type="AlphaFoldDB" id="A0A6M3LXQ6"/>
<protein>
    <submittedName>
        <fullName evidence="1">Uncharacterized protein</fullName>
    </submittedName>
</protein>
<proteinExistence type="predicted"/>
<dbReference type="EMBL" id="MT143793">
    <property type="protein sequence ID" value="QJB02567.1"/>
    <property type="molecule type" value="Genomic_DNA"/>
</dbReference>
<accession>A0A6M3LXQ6</accession>
<evidence type="ECO:0000313" key="1">
    <source>
        <dbReference type="EMBL" id="QJB00151.1"/>
    </source>
</evidence>
<name>A0A6M3LXQ6_9ZZZZ</name>
<sequence>MTHPHIASVLRSLENWKGQPARSMFVNDERYMMVEVSITAIQELIDLLEDVEHGVRGTGGVLDD</sequence>
<dbReference type="EMBL" id="MT143683">
    <property type="protein sequence ID" value="QJB00151.1"/>
    <property type="molecule type" value="Genomic_DNA"/>
</dbReference>
<reference evidence="1" key="1">
    <citation type="submission" date="2020-03" db="EMBL/GenBank/DDBJ databases">
        <title>The deep terrestrial virosphere.</title>
        <authorList>
            <person name="Holmfeldt K."/>
            <person name="Nilsson E."/>
            <person name="Simone D."/>
            <person name="Lopez-Fernandez M."/>
            <person name="Wu X."/>
            <person name="de Brujin I."/>
            <person name="Lundin D."/>
            <person name="Andersson A."/>
            <person name="Bertilsson S."/>
            <person name="Dopson M."/>
        </authorList>
    </citation>
    <scope>NUCLEOTIDE SEQUENCE</scope>
    <source>
        <strain evidence="1">MM171A00678</strain>
        <strain evidence="2">MM171B01174</strain>
    </source>
</reference>
<evidence type="ECO:0000313" key="2">
    <source>
        <dbReference type="EMBL" id="QJB02567.1"/>
    </source>
</evidence>
<organism evidence="1">
    <name type="scientific">viral metagenome</name>
    <dbReference type="NCBI Taxonomy" id="1070528"/>
    <lineage>
        <taxon>unclassified sequences</taxon>
        <taxon>metagenomes</taxon>
        <taxon>organismal metagenomes</taxon>
    </lineage>
</organism>